<reference evidence="2 3" key="1">
    <citation type="submission" date="2018-06" db="EMBL/GenBank/DDBJ databases">
        <title>Genomic Encyclopedia of Archaeal and Bacterial Type Strains, Phase II (KMG-II): from individual species to whole genera.</title>
        <authorList>
            <person name="Goeker M."/>
        </authorList>
    </citation>
    <scope>NUCLEOTIDE SEQUENCE [LARGE SCALE GENOMIC DNA]</scope>
    <source>
        <strain evidence="2 3">DSM 24464</strain>
    </source>
</reference>
<accession>A0A327R5V0</accession>
<keyword evidence="3" id="KW-1185">Reference proteome</keyword>
<dbReference type="InterPro" id="IPR024775">
    <property type="entry name" value="DinB-like"/>
</dbReference>
<gene>
    <name evidence="2" type="ORF">LY08_02491</name>
</gene>
<dbReference type="EMBL" id="QLLO01000010">
    <property type="protein sequence ID" value="RAJ11991.1"/>
    <property type="molecule type" value="Genomic_DNA"/>
</dbReference>
<comment type="caution">
    <text evidence="2">The sequence shown here is derived from an EMBL/GenBank/DDBJ whole genome shotgun (WGS) entry which is preliminary data.</text>
</comment>
<evidence type="ECO:0000313" key="3">
    <source>
        <dbReference type="Proteomes" id="UP000248703"/>
    </source>
</evidence>
<dbReference type="RefSeq" id="WP_111660755.1">
    <property type="nucleotide sequence ID" value="NZ_QLLO01000010.1"/>
</dbReference>
<protein>
    <submittedName>
        <fullName evidence="2">DinB family protein</fullName>
    </submittedName>
</protein>
<dbReference type="Gene3D" id="1.20.120.450">
    <property type="entry name" value="dinb family like domain"/>
    <property type="match status" value="1"/>
</dbReference>
<sequence length="171" mass="20001">MTTTDLQQDEYLPYFKNYIDKAKGVELLSGLESEFKKAYQFYTSIPEEKLDFRYAENKWNIKEIISHLIDTERIFCYRALCFARHDNTILPGFDENNYVDYSYAKTRTIKSLLEEYTTVRQATITLFNSFANQSLMRKGVAGAGEVSVRALGFLIIGHEKHHIDIINQRYL</sequence>
<proteinExistence type="predicted"/>
<dbReference type="InterPro" id="IPR034660">
    <property type="entry name" value="DinB/YfiT-like"/>
</dbReference>
<evidence type="ECO:0000313" key="2">
    <source>
        <dbReference type="EMBL" id="RAJ11991.1"/>
    </source>
</evidence>
<feature type="domain" description="DinB-like" evidence="1">
    <location>
        <begin position="40"/>
        <end position="165"/>
    </location>
</feature>
<dbReference type="AlphaFoldDB" id="A0A327R5V0"/>
<dbReference type="Proteomes" id="UP000248703">
    <property type="component" value="Unassembled WGS sequence"/>
</dbReference>
<dbReference type="SUPFAM" id="SSF109854">
    <property type="entry name" value="DinB/YfiT-like putative metalloenzymes"/>
    <property type="match status" value="1"/>
</dbReference>
<dbReference type="Pfam" id="PF12867">
    <property type="entry name" value="DinB_2"/>
    <property type="match status" value="1"/>
</dbReference>
<organism evidence="2 3">
    <name type="scientific">Olleya aquimaris</name>
    <dbReference type="NCBI Taxonomy" id="639310"/>
    <lineage>
        <taxon>Bacteria</taxon>
        <taxon>Pseudomonadati</taxon>
        <taxon>Bacteroidota</taxon>
        <taxon>Flavobacteriia</taxon>
        <taxon>Flavobacteriales</taxon>
        <taxon>Flavobacteriaceae</taxon>
    </lineage>
</organism>
<evidence type="ECO:0000259" key="1">
    <source>
        <dbReference type="Pfam" id="PF12867"/>
    </source>
</evidence>
<dbReference type="OrthoDB" id="9793216at2"/>
<name>A0A327R5V0_9FLAO</name>